<keyword evidence="9 12" id="KW-0472">Membrane</keyword>
<name>A0AAF0II49_9EURO</name>
<proteinExistence type="inferred from homology"/>
<dbReference type="Pfam" id="PF03901">
    <property type="entry name" value="Glyco_transf_22"/>
    <property type="match status" value="1"/>
</dbReference>
<reference evidence="13" key="1">
    <citation type="submission" date="2023-03" db="EMBL/GenBank/DDBJ databases">
        <title>Emydomyces testavorans Genome Sequence.</title>
        <authorList>
            <person name="Hoyer L."/>
        </authorList>
    </citation>
    <scope>NUCLEOTIDE SEQUENCE</scope>
    <source>
        <strain evidence="13">16-2883</strain>
    </source>
</reference>
<keyword evidence="5 13" id="KW-0808">Transferase</keyword>
<dbReference type="PANTHER" id="PTHR22760">
    <property type="entry name" value="GLYCOSYLTRANSFERASE"/>
    <property type="match status" value="1"/>
</dbReference>
<dbReference type="EC" id="2.4.1.-" evidence="12"/>
<dbReference type="PANTHER" id="PTHR22760:SF1">
    <property type="entry name" value="DOL-P-MAN:MAN(7)GLCNAC(2)-PP-DOL ALPHA-1,6-MANNOSYLTRANSFERASE"/>
    <property type="match status" value="1"/>
</dbReference>
<keyword evidence="4 12" id="KW-0328">Glycosyltransferase</keyword>
<evidence type="ECO:0000313" key="14">
    <source>
        <dbReference type="Proteomes" id="UP001219355"/>
    </source>
</evidence>
<comment type="function">
    <text evidence="10">Mannosyltransferase that operates in the biosynthetic pathway of dolichol-linked oligosaccharides, the glycan precursors employed in protein asparagine (N)-glycosylation. The assembly of dolichol-linked oligosaccharides begins on the cytosolic side of the endoplasmic reticulum membrane and finishes in its lumen. The sequential addition of sugars to dolichol pyrophosphate produces dolichol-linked oligosaccharides containing fourteen sugars, including two GlcNAcs, nine mannoses and three glucoses. Once assembled, the oligosaccharide is transferred from the lipid to nascent proteins by oligosaccharyltransferases. In the lumen of the endoplasmic reticulum, adds the eighth mannose residue in an alpha-1,6 linkage onto Man(7)GlcNAc(2)-PP-dolichol to produce Man(8)GlcNAc(2)-PP-dolichol.</text>
</comment>
<dbReference type="Proteomes" id="UP001219355">
    <property type="component" value="Chromosome 2"/>
</dbReference>
<organism evidence="13 14">
    <name type="scientific">Emydomyces testavorans</name>
    <dbReference type="NCBI Taxonomy" id="2070801"/>
    <lineage>
        <taxon>Eukaryota</taxon>
        <taxon>Fungi</taxon>
        <taxon>Dikarya</taxon>
        <taxon>Ascomycota</taxon>
        <taxon>Pezizomycotina</taxon>
        <taxon>Eurotiomycetes</taxon>
        <taxon>Eurotiomycetidae</taxon>
        <taxon>Onygenales</taxon>
        <taxon>Nannizziopsiaceae</taxon>
        <taxon>Emydomyces</taxon>
    </lineage>
</organism>
<evidence type="ECO:0000256" key="1">
    <source>
        <dbReference type="ARBA" id="ARBA00004477"/>
    </source>
</evidence>
<sequence>MFAFGISIIFRSEIALLLGTITIYHWLQGNISIRREIIPTGISGVLIALLVSVPIDSFFWQRFPLWPELSAFVYNVVSGKASDWGVHPWHFYFTSAIPRLLLNPLTYLIGIPVSCIIPARRHAALPLLIPSLVDIALYSTQPHKEWRFIIYTIPPLTAAAALGASYIWTHRTKSLLYRLVSISLVLSTLASFTISTFILLPASMANYPGAHALNKLHEQADGSKAIISVHLDTLACQTGVTHFLEKPPPTSPLLDLPGSPDGRIPNLRSGATRWIYDRTEDESVKQSALFWDRLDYALVENESQIKSSRKWEVLEEVKGFDGVRLLKPGEEEELGSAEVEILKKVFGDRAVKAWELVKRNIRRHVTRGWWAEARMVPKLKIMRPVN</sequence>
<evidence type="ECO:0000256" key="4">
    <source>
        <dbReference type="ARBA" id="ARBA00022676"/>
    </source>
</evidence>
<evidence type="ECO:0000256" key="5">
    <source>
        <dbReference type="ARBA" id="ARBA00022679"/>
    </source>
</evidence>
<protein>
    <recommendedName>
        <fullName evidence="12">Mannosyltransferase</fullName>
        <ecNumber evidence="12">2.4.1.-</ecNumber>
    </recommendedName>
</protein>
<evidence type="ECO:0000313" key="13">
    <source>
        <dbReference type="EMBL" id="WEW57673.1"/>
    </source>
</evidence>
<keyword evidence="6 12" id="KW-0812">Transmembrane</keyword>
<dbReference type="InterPro" id="IPR005599">
    <property type="entry name" value="GPI_mannosylTrfase"/>
</dbReference>
<dbReference type="GO" id="GO:0005789">
    <property type="term" value="C:endoplasmic reticulum membrane"/>
    <property type="evidence" value="ECO:0007669"/>
    <property type="project" value="UniProtKB-SubCell"/>
</dbReference>
<comment type="subcellular location">
    <subcellularLocation>
        <location evidence="1 12">Endoplasmic reticulum membrane</location>
        <topology evidence="1 12">Multi-pass membrane protein</topology>
    </subcellularLocation>
</comment>
<dbReference type="EMBL" id="CP120628">
    <property type="protein sequence ID" value="WEW57673.1"/>
    <property type="molecule type" value="Genomic_DNA"/>
</dbReference>
<comment type="similarity">
    <text evidence="3 12">Belongs to the glycosyltransferase 22 family.</text>
</comment>
<evidence type="ECO:0000256" key="12">
    <source>
        <dbReference type="RuleBase" id="RU363075"/>
    </source>
</evidence>
<feature type="transmembrane region" description="Helical" evidence="12">
    <location>
        <begin position="6"/>
        <end position="27"/>
    </location>
</feature>
<feature type="transmembrane region" description="Helical" evidence="12">
    <location>
        <begin position="39"/>
        <end position="60"/>
    </location>
</feature>
<dbReference type="AlphaFoldDB" id="A0AAF0II49"/>
<accession>A0AAF0II49</accession>
<evidence type="ECO:0000256" key="11">
    <source>
        <dbReference type="ARBA" id="ARBA00048899"/>
    </source>
</evidence>
<evidence type="ECO:0000256" key="9">
    <source>
        <dbReference type="ARBA" id="ARBA00023136"/>
    </source>
</evidence>
<comment type="caution">
    <text evidence="12">Lacks conserved residue(s) required for the propagation of feature annotation.</text>
</comment>
<feature type="transmembrane region" description="Helical" evidence="12">
    <location>
        <begin position="146"/>
        <end position="168"/>
    </location>
</feature>
<dbReference type="GO" id="GO:0052917">
    <property type="term" value="F:dol-P-Man:Man(7)GlcNAc(2)-PP-Dol alpha-1,6-mannosyltransferase activity"/>
    <property type="evidence" value="ECO:0007669"/>
    <property type="project" value="UniProtKB-EC"/>
</dbReference>
<evidence type="ECO:0000256" key="6">
    <source>
        <dbReference type="ARBA" id="ARBA00022692"/>
    </source>
</evidence>
<evidence type="ECO:0000256" key="8">
    <source>
        <dbReference type="ARBA" id="ARBA00022989"/>
    </source>
</evidence>
<evidence type="ECO:0000256" key="3">
    <source>
        <dbReference type="ARBA" id="ARBA00007063"/>
    </source>
</evidence>
<keyword evidence="8 12" id="KW-1133">Transmembrane helix</keyword>
<evidence type="ECO:0000256" key="10">
    <source>
        <dbReference type="ARBA" id="ARBA00044721"/>
    </source>
</evidence>
<comment type="pathway">
    <text evidence="2">Protein modification; protein glycosylation.</text>
</comment>
<dbReference type="GO" id="GO:0006487">
    <property type="term" value="P:protein N-linked glycosylation"/>
    <property type="evidence" value="ECO:0007669"/>
    <property type="project" value="TreeGrafter"/>
</dbReference>
<comment type="catalytic activity">
    <reaction evidence="11">
        <text>an alpha-D-Man-(1-&gt;2)-alpha-D-Man-(1-&gt;2)-alpha-D-Man-(1-&gt;3)-[alpha-D-Man-(1-&gt;2)-alpha-D-Man-(1-&gt;3)-alpha-D-Man-(1-&gt;6)]-beta-D-Man-(1-&gt;4)-beta-D-GlcNAc-(1-&gt;4)-alpha-D-GlcNAc-diphospho-di-trans,poly-cis-dolichol + a di-trans,poly-cis-dolichyl beta-D-mannosyl phosphate = an alpha-D-Man-(1-&gt;2)-alpha-D-Man-(1-&gt;2)-alpha-D-Man-(1-&gt;3)-[alpha-D-Man-(1-&gt;2)-alpha-D-Man-(1-&gt;3)-[alpha-D-Man-(1-&gt;6)]-alpha-D-Man-(1-&gt;6)]-beta-D-Man-(1-&gt;4)-beta-D-GlcNAc-(1-&gt;4)-alpha-D-GlcNAc-diphospho-di-trans,poly-cis-dolichol + a di-trans,poly-cis-dolichyl phosphate + H(+)</text>
        <dbReference type="Rhea" id="RHEA:29535"/>
        <dbReference type="Rhea" id="RHEA-COMP:19498"/>
        <dbReference type="Rhea" id="RHEA-COMP:19501"/>
        <dbReference type="Rhea" id="RHEA-COMP:19518"/>
        <dbReference type="Rhea" id="RHEA-COMP:19519"/>
        <dbReference type="ChEBI" id="CHEBI:15378"/>
        <dbReference type="ChEBI" id="CHEBI:57683"/>
        <dbReference type="ChEBI" id="CHEBI:58211"/>
        <dbReference type="ChEBI" id="CHEBI:132517"/>
        <dbReference type="ChEBI" id="CHEBI:132519"/>
        <dbReference type="EC" id="2.4.1.260"/>
    </reaction>
    <physiologicalReaction direction="left-to-right" evidence="11">
        <dbReference type="Rhea" id="RHEA:29536"/>
    </physiologicalReaction>
</comment>
<evidence type="ECO:0000256" key="2">
    <source>
        <dbReference type="ARBA" id="ARBA00004922"/>
    </source>
</evidence>
<evidence type="ECO:0000256" key="7">
    <source>
        <dbReference type="ARBA" id="ARBA00022824"/>
    </source>
</evidence>
<keyword evidence="14" id="KW-1185">Reference proteome</keyword>
<gene>
    <name evidence="13" type="primary">ECM39</name>
    <name evidence="13" type="ORF">PRK78_003140</name>
</gene>
<keyword evidence="7 12" id="KW-0256">Endoplasmic reticulum</keyword>
<feature type="transmembrane region" description="Helical" evidence="12">
    <location>
        <begin position="175"/>
        <end position="200"/>
    </location>
</feature>